<feature type="active site" description="Proton donor/acceptor" evidence="7">
    <location>
        <position position="95"/>
    </location>
</feature>
<dbReference type="InterPro" id="IPR002915">
    <property type="entry name" value="DeoC/FbaB/LacD_aldolase"/>
</dbReference>
<evidence type="ECO:0000256" key="3">
    <source>
        <dbReference type="ARBA" id="ARBA00023239"/>
    </source>
</evidence>
<dbReference type="GO" id="GO:0009264">
    <property type="term" value="P:deoxyribonucleotide catabolic process"/>
    <property type="evidence" value="ECO:0007669"/>
    <property type="project" value="UniProtKB-UniRule"/>
</dbReference>
<evidence type="ECO:0000256" key="6">
    <source>
        <dbReference type="ARBA" id="ARBA00056337"/>
    </source>
</evidence>
<evidence type="ECO:0000256" key="4">
    <source>
        <dbReference type="ARBA" id="ARBA00023270"/>
    </source>
</evidence>
<dbReference type="Proteomes" id="UP000824247">
    <property type="component" value="Unassembled WGS sequence"/>
</dbReference>
<comment type="similarity">
    <text evidence="1 7">Belongs to the DeoC/FbaB aldolase family. DeoC type 1 subfamily.</text>
</comment>
<keyword evidence="2 7" id="KW-0963">Cytoplasm</keyword>
<dbReference type="GO" id="GO:0006018">
    <property type="term" value="P:2-deoxyribose 1-phosphate catabolic process"/>
    <property type="evidence" value="ECO:0007669"/>
    <property type="project" value="UniProtKB-UniRule"/>
</dbReference>
<feature type="active site" description="Proton donor/acceptor" evidence="7">
    <location>
        <position position="186"/>
    </location>
</feature>
<comment type="pathway">
    <text evidence="7">Carbohydrate degradation; 2-deoxy-D-ribose 1-phosphate degradation; D-glyceraldehyde 3-phosphate and acetaldehyde from 2-deoxy-alpha-D-ribose 1-phosphate: step 2/2.</text>
</comment>
<dbReference type="SUPFAM" id="SSF51569">
    <property type="entry name" value="Aldolase"/>
    <property type="match status" value="1"/>
</dbReference>
<organism evidence="8 9">
    <name type="scientific">Candidatus Ureaplasma intestinipullorum</name>
    <dbReference type="NCBI Taxonomy" id="2838770"/>
    <lineage>
        <taxon>Bacteria</taxon>
        <taxon>Bacillati</taxon>
        <taxon>Mycoplasmatota</taxon>
        <taxon>Mycoplasmoidales</taxon>
        <taxon>Mycoplasmoidaceae</taxon>
        <taxon>Ureaplasma</taxon>
    </lineage>
</organism>
<dbReference type="InterPro" id="IPR028581">
    <property type="entry name" value="DeoC_typeI"/>
</dbReference>
<comment type="subcellular location">
    <subcellularLocation>
        <location evidence="7">Cytoplasm</location>
    </subcellularLocation>
</comment>
<evidence type="ECO:0000256" key="1">
    <source>
        <dbReference type="ARBA" id="ARBA00010936"/>
    </source>
</evidence>
<comment type="catalytic activity">
    <reaction evidence="5 7">
        <text>2-deoxy-D-ribose 5-phosphate = D-glyceraldehyde 3-phosphate + acetaldehyde</text>
        <dbReference type="Rhea" id="RHEA:12821"/>
        <dbReference type="ChEBI" id="CHEBI:15343"/>
        <dbReference type="ChEBI" id="CHEBI:59776"/>
        <dbReference type="ChEBI" id="CHEBI:62877"/>
        <dbReference type="EC" id="4.1.2.4"/>
    </reaction>
</comment>
<dbReference type="SMART" id="SM01133">
    <property type="entry name" value="DeoC"/>
    <property type="match status" value="1"/>
</dbReference>
<evidence type="ECO:0000256" key="7">
    <source>
        <dbReference type="HAMAP-Rule" id="MF_00114"/>
    </source>
</evidence>
<dbReference type="PANTHER" id="PTHR10889:SF1">
    <property type="entry name" value="DEOXYRIBOSE-PHOSPHATE ALDOLASE"/>
    <property type="match status" value="1"/>
</dbReference>
<evidence type="ECO:0000313" key="8">
    <source>
        <dbReference type="EMBL" id="MBU3830991.1"/>
    </source>
</evidence>
<dbReference type="EC" id="4.1.2.4" evidence="7"/>
<gene>
    <name evidence="7 8" type="primary">deoC</name>
    <name evidence="8" type="ORF">H9897_02440</name>
</gene>
<dbReference type="Gene3D" id="3.20.20.70">
    <property type="entry name" value="Aldolase class I"/>
    <property type="match status" value="1"/>
</dbReference>
<protein>
    <recommendedName>
        <fullName evidence="7">Deoxyribose-phosphate aldolase</fullName>
        <shortName evidence="7">DERA</shortName>
        <ecNumber evidence="7">4.1.2.4</ecNumber>
    </recommendedName>
    <alternativeName>
        <fullName evidence="7">2-deoxy-D-ribose 5-phosphate aldolase</fullName>
    </alternativeName>
    <alternativeName>
        <fullName evidence="7">Phosphodeoxyriboaldolase</fullName>
        <shortName evidence="7">Deoxyriboaldolase</shortName>
    </alternativeName>
</protein>
<dbReference type="InterPro" id="IPR011343">
    <property type="entry name" value="DeoC"/>
</dbReference>
<dbReference type="NCBIfam" id="TIGR00126">
    <property type="entry name" value="deoC"/>
    <property type="match status" value="1"/>
</dbReference>
<evidence type="ECO:0000256" key="5">
    <source>
        <dbReference type="ARBA" id="ARBA00048791"/>
    </source>
</evidence>
<accession>A0A9E2NW58</accession>
<dbReference type="GO" id="GO:0004139">
    <property type="term" value="F:deoxyribose-phosphate aldolase activity"/>
    <property type="evidence" value="ECO:0007669"/>
    <property type="project" value="UniProtKB-UniRule"/>
</dbReference>
<dbReference type="GO" id="GO:0016052">
    <property type="term" value="P:carbohydrate catabolic process"/>
    <property type="evidence" value="ECO:0007669"/>
    <property type="project" value="TreeGrafter"/>
</dbReference>
<reference evidence="8" key="2">
    <citation type="submission" date="2021-04" db="EMBL/GenBank/DDBJ databases">
        <authorList>
            <person name="Gilroy R."/>
        </authorList>
    </citation>
    <scope>NUCLEOTIDE SEQUENCE</scope>
    <source>
        <strain evidence="8">A5-1222</strain>
    </source>
</reference>
<dbReference type="AlphaFoldDB" id="A0A9E2NW58"/>
<dbReference type="HAMAP" id="MF_00114">
    <property type="entry name" value="DeoC_type1"/>
    <property type="match status" value="1"/>
</dbReference>
<evidence type="ECO:0000256" key="2">
    <source>
        <dbReference type="ARBA" id="ARBA00022490"/>
    </source>
</evidence>
<keyword evidence="4 7" id="KW-0704">Schiff base</keyword>
<reference evidence="8" key="1">
    <citation type="journal article" date="2021" name="PeerJ">
        <title>Extensive microbial diversity within the chicken gut microbiome revealed by metagenomics and culture.</title>
        <authorList>
            <person name="Gilroy R."/>
            <person name="Ravi A."/>
            <person name="Getino M."/>
            <person name="Pursley I."/>
            <person name="Horton D.L."/>
            <person name="Alikhan N.F."/>
            <person name="Baker D."/>
            <person name="Gharbi K."/>
            <person name="Hall N."/>
            <person name="Watson M."/>
            <person name="Adriaenssens E.M."/>
            <person name="Foster-Nyarko E."/>
            <person name="Jarju S."/>
            <person name="Secka A."/>
            <person name="Antonio M."/>
            <person name="Oren A."/>
            <person name="Chaudhuri R.R."/>
            <person name="La Ragione R."/>
            <person name="Hildebrand F."/>
            <person name="Pallen M.J."/>
        </authorList>
    </citation>
    <scope>NUCLEOTIDE SEQUENCE</scope>
    <source>
        <strain evidence="8">A5-1222</strain>
    </source>
</reference>
<dbReference type="FunFam" id="3.20.20.70:FF:000044">
    <property type="entry name" value="Deoxyribose-phosphate aldolase"/>
    <property type="match status" value="1"/>
</dbReference>
<keyword evidence="3 7" id="KW-0456">Lyase</keyword>
<comment type="function">
    <text evidence="6 7">Catalyzes a reversible aldol reaction between acetaldehyde and D-glyceraldehyde 3-phosphate to generate 2-deoxy-D-ribose 5-phosphate.</text>
</comment>
<dbReference type="CDD" id="cd00959">
    <property type="entry name" value="DeoC"/>
    <property type="match status" value="1"/>
</dbReference>
<dbReference type="EMBL" id="JAHLFM010000038">
    <property type="protein sequence ID" value="MBU3830991.1"/>
    <property type="molecule type" value="Genomic_DNA"/>
</dbReference>
<name>A0A9E2NW58_9BACT</name>
<dbReference type="GO" id="GO:0005737">
    <property type="term" value="C:cytoplasm"/>
    <property type="evidence" value="ECO:0007669"/>
    <property type="project" value="UniProtKB-SubCell"/>
</dbReference>
<dbReference type="InterPro" id="IPR013785">
    <property type="entry name" value="Aldolase_TIM"/>
</dbReference>
<feature type="active site" description="Schiff-base intermediate with acetaldehyde" evidence="7">
    <location>
        <position position="157"/>
    </location>
</feature>
<dbReference type="PIRSF" id="PIRSF001357">
    <property type="entry name" value="DeoC"/>
    <property type="match status" value="1"/>
</dbReference>
<dbReference type="PANTHER" id="PTHR10889">
    <property type="entry name" value="DEOXYRIBOSE-PHOSPHATE ALDOLASE"/>
    <property type="match status" value="1"/>
</dbReference>
<dbReference type="Pfam" id="PF01791">
    <property type="entry name" value="DeoC"/>
    <property type="match status" value="1"/>
</dbReference>
<evidence type="ECO:0000313" key="9">
    <source>
        <dbReference type="Proteomes" id="UP000824247"/>
    </source>
</evidence>
<proteinExistence type="inferred from homology"/>
<sequence>MSQLTKQQQAQYIDHTNLSPTATFEDIDKLCEEAIEYQFKSVCINPYYVQYAKQNLKNSNVLVCTVIGFPLGMNTIKTKVDEAIDAIKNGADEIDMVINEAELKKFNKEYCLNEINSVKNAINDKTLKVIVETSQLNEEQKKFAAELILESNADFIKTSTGFIGSGAQLEDIKNWKNILNGKKLIKAAGGIRTHEDLIKFIESGSDRIGSSKGVEIIK</sequence>
<comment type="caution">
    <text evidence="8">The sequence shown here is derived from an EMBL/GenBank/DDBJ whole genome shotgun (WGS) entry which is preliminary data.</text>
</comment>